<evidence type="ECO:0000256" key="1">
    <source>
        <dbReference type="ARBA" id="ARBA00006484"/>
    </source>
</evidence>
<proteinExistence type="inferred from homology"/>
<dbReference type="PANTHER" id="PTHR42760:SF133">
    <property type="entry name" value="3-OXOACYL-[ACYL-CARRIER-PROTEIN] REDUCTASE"/>
    <property type="match status" value="1"/>
</dbReference>
<keyword evidence="2" id="KW-0560">Oxidoreductase</keyword>
<organism evidence="3 4">
    <name type="scientific">Hypericibacter terrae</name>
    <dbReference type="NCBI Taxonomy" id="2602015"/>
    <lineage>
        <taxon>Bacteria</taxon>
        <taxon>Pseudomonadati</taxon>
        <taxon>Pseudomonadota</taxon>
        <taxon>Alphaproteobacteria</taxon>
        <taxon>Rhodospirillales</taxon>
        <taxon>Dongiaceae</taxon>
        <taxon>Hypericibacter</taxon>
    </lineage>
</organism>
<dbReference type="PROSITE" id="PS00061">
    <property type="entry name" value="ADH_SHORT"/>
    <property type="match status" value="1"/>
</dbReference>
<dbReference type="OrthoDB" id="7375193at2"/>
<accession>A0A5J6MLV4</accession>
<sequence length="246" mass="25689">MGQLNGKTALVTGGARGIGRAIAQALAADGALVSVADVRDCTETAKAITSAGGLALEFSCDVAREDQVEALFRDAIERMDGVDIVVSNAGVILEKPLLETSLADYERVMGVNLRGCFLVGRAALRQMSIQKSGRLINIASDLGFGPREKFSVYSASKSGVLGFTRAWAREFGPHVLVNAIAPGPVDTEMLALDQMSPEWRAKEEQIPLGRVGKPAEIASVALFLAGPGASFVTGQAFGPNGGSVMP</sequence>
<dbReference type="AlphaFoldDB" id="A0A5J6MLV4"/>
<dbReference type="PANTHER" id="PTHR42760">
    <property type="entry name" value="SHORT-CHAIN DEHYDROGENASES/REDUCTASES FAMILY MEMBER"/>
    <property type="match status" value="1"/>
</dbReference>
<dbReference type="PRINTS" id="PR00081">
    <property type="entry name" value="GDHRDH"/>
</dbReference>
<reference evidence="3 4" key="1">
    <citation type="submission" date="2019-08" db="EMBL/GenBank/DDBJ databases">
        <title>Hyperibacter terrae gen. nov., sp. nov. and Hyperibacter viscosus sp. nov., two new members in the family Rhodospirillaceae isolated from the rhizosphere of Hypericum perforatum.</title>
        <authorList>
            <person name="Noviana Z."/>
        </authorList>
    </citation>
    <scope>NUCLEOTIDE SEQUENCE [LARGE SCALE GENOMIC DNA]</scope>
    <source>
        <strain evidence="3 4">R5913</strain>
    </source>
</reference>
<dbReference type="InterPro" id="IPR002347">
    <property type="entry name" value="SDR_fam"/>
</dbReference>
<dbReference type="InterPro" id="IPR036291">
    <property type="entry name" value="NAD(P)-bd_dom_sf"/>
</dbReference>
<dbReference type="Gene3D" id="3.40.50.720">
    <property type="entry name" value="NAD(P)-binding Rossmann-like Domain"/>
    <property type="match status" value="1"/>
</dbReference>
<evidence type="ECO:0000313" key="3">
    <source>
        <dbReference type="EMBL" id="QEX17485.1"/>
    </source>
</evidence>
<comment type="similarity">
    <text evidence="1">Belongs to the short-chain dehydrogenases/reductases (SDR) family.</text>
</comment>
<dbReference type="InterPro" id="IPR020904">
    <property type="entry name" value="Sc_DH/Rdtase_CS"/>
</dbReference>
<dbReference type="Pfam" id="PF13561">
    <property type="entry name" value="adh_short_C2"/>
    <property type="match status" value="1"/>
</dbReference>
<evidence type="ECO:0000256" key="2">
    <source>
        <dbReference type="ARBA" id="ARBA00023002"/>
    </source>
</evidence>
<dbReference type="KEGG" id="htq:FRZ44_27850"/>
<keyword evidence="4" id="KW-1185">Reference proteome</keyword>
<dbReference type="RefSeq" id="WP_151177742.1">
    <property type="nucleotide sequence ID" value="NZ_CP042906.1"/>
</dbReference>
<dbReference type="PRINTS" id="PR00080">
    <property type="entry name" value="SDRFAMILY"/>
</dbReference>
<dbReference type="Proteomes" id="UP000326202">
    <property type="component" value="Chromosome"/>
</dbReference>
<protein>
    <submittedName>
        <fullName evidence="3">Beta-ketoacyl-ACP reductase</fullName>
    </submittedName>
</protein>
<dbReference type="FunFam" id="3.40.50.720:FF:000084">
    <property type="entry name" value="Short-chain dehydrogenase reductase"/>
    <property type="match status" value="1"/>
</dbReference>
<dbReference type="CDD" id="cd05233">
    <property type="entry name" value="SDR_c"/>
    <property type="match status" value="1"/>
</dbReference>
<evidence type="ECO:0000313" key="4">
    <source>
        <dbReference type="Proteomes" id="UP000326202"/>
    </source>
</evidence>
<name>A0A5J6MLV4_9PROT</name>
<dbReference type="SUPFAM" id="SSF51735">
    <property type="entry name" value="NAD(P)-binding Rossmann-fold domains"/>
    <property type="match status" value="1"/>
</dbReference>
<dbReference type="GO" id="GO:0016616">
    <property type="term" value="F:oxidoreductase activity, acting on the CH-OH group of donors, NAD or NADP as acceptor"/>
    <property type="evidence" value="ECO:0007669"/>
    <property type="project" value="TreeGrafter"/>
</dbReference>
<gene>
    <name evidence="3" type="ORF">FRZ44_27850</name>
</gene>
<dbReference type="EMBL" id="CP042906">
    <property type="protein sequence ID" value="QEX17485.1"/>
    <property type="molecule type" value="Genomic_DNA"/>
</dbReference>